<dbReference type="Proteomes" id="UP000335636">
    <property type="component" value="Unassembled WGS sequence"/>
</dbReference>
<dbReference type="EMBL" id="CABDUW010000307">
    <property type="protein sequence ID" value="VTJ65473.1"/>
    <property type="molecule type" value="Genomic_DNA"/>
</dbReference>
<accession>A0A5E4B6X3</accession>
<comment type="caution">
    <text evidence="2">The sequence shown here is derived from an EMBL/GenBank/DDBJ whole genome shotgun (WGS) entry which is preliminary data.</text>
</comment>
<reference evidence="2" key="1">
    <citation type="submission" date="2019-04" db="EMBL/GenBank/DDBJ databases">
        <authorList>
            <person name="Alioto T."/>
            <person name="Alioto T."/>
        </authorList>
    </citation>
    <scope>NUCLEOTIDE SEQUENCE [LARGE SCALE GENOMIC DNA]</scope>
</reference>
<evidence type="ECO:0000313" key="2">
    <source>
        <dbReference type="EMBL" id="VTJ65473.1"/>
    </source>
</evidence>
<evidence type="ECO:0000256" key="1">
    <source>
        <dbReference type="SAM" id="MobiDB-lite"/>
    </source>
</evidence>
<name>A0A5E4B6X3_MARMO</name>
<organism evidence="2 3">
    <name type="scientific">Marmota monax</name>
    <name type="common">Woodchuck</name>
    <dbReference type="NCBI Taxonomy" id="9995"/>
    <lineage>
        <taxon>Eukaryota</taxon>
        <taxon>Metazoa</taxon>
        <taxon>Chordata</taxon>
        <taxon>Craniata</taxon>
        <taxon>Vertebrata</taxon>
        <taxon>Euteleostomi</taxon>
        <taxon>Mammalia</taxon>
        <taxon>Eutheria</taxon>
        <taxon>Euarchontoglires</taxon>
        <taxon>Glires</taxon>
        <taxon>Rodentia</taxon>
        <taxon>Sciuromorpha</taxon>
        <taxon>Sciuridae</taxon>
        <taxon>Xerinae</taxon>
        <taxon>Marmotini</taxon>
        <taxon>Marmota</taxon>
    </lineage>
</organism>
<proteinExistence type="predicted"/>
<keyword evidence="3" id="KW-1185">Reference proteome</keyword>
<protein>
    <submittedName>
        <fullName evidence="2">Uncharacterized protein</fullName>
    </submittedName>
</protein>
<sequence>MESAAFFLQEPCSSLSIKILGRVQMNDFFRKEKIKATLIHPEKEKFPCSAETGDVDRHHPRRRPDGMPEAGGQMFVPFQGSLLDSSALSHVSTRARAHHRQAPRLLAQQQLGVWG</sequence>
<gene>
    <name evidence="2" type="ORF">MONAX_5E047198</name>
</gene>
<evidence type="ECO:0000313" key="3">
    <source>
        <dbReference type="Proteomes" id="UP000335636"/>
    </source>
</evidence>
<feature type="region of interest" description="Disordered" evidence="1">
    <location>
        <begin position="45"/>
        <end position="73"/>
    </location>
</feature>
<dbReference type="AlphaFoldDB" id="A0A5E4B6X3"/>